<accession>A0A2N7VE81</accession>
<dbReference type="PANTHER" id="PTHR43808:SF8">
    <property type="entry name" value="PEPTIDASE M20 DIMERISATION DOMAIN-CONTAINING PROTEIN"/>
    <property type="match status" value="1"/>
</dbReference>
<dbReference type="Gene3D" id="3.40.630.10">
    <property type="entry name" value="Zn peptidases"/>
    <property type="match status" value="1"/>
</dbReference>
<dbReference type="Gene3D" id="3.30.70.360">
    <property type="match status" value="1"/>
</dbReference>
<evidence type="ECO:0000259" key="6">
    <source>
        <dbReference type="Pfam" id="PF07687"/>
    </source>
</evidence>
<keyword evidence="8" id="KW-1185">Reference proteome</keyword>
<organism evidence="7 8">
    <name type="scientific">Trinickia dabaoshanensis</name>
    <dbReference type="NCBI Taxonomy" id="564714"/>
    <lineage>
        <taxon>Bacteria</taxon>
        <taxon>Pseudomonadati</taxon>
        <taxon>Pseudomonadota</taxon>
        <taxon>Betaproteobacteria</taxon>
        <taxon>Burkholderiales</taxon>
        <taxon>Burkholderiaceae</taxon>
        <taxon>Trinickia</taxon>
    </lineage>
</organism>
<evidence type="ECO:0000256" key="5">
    <source>
        <dbReference type="ARBA" id="ARBA00022833"/>
    </source>
</evidence>
<evidence type="ECO:0000313" key="8">
    <source>
        <dbReference type="Proteomes" id="UP000235616"/>
    </source>
</evidence>
<sequence>MKNEIFDPIRLTQLMVRAQTVNPPGNELELARTIQLLLDSLGLQTFIHEFEPGRANLVAYDSAGPEPRLCFTGHLDTVPFGGAAWRCDPTSGHIDGDRLFGRGASDMKSGIAAFIAALKRYRDRHEALPRVLLVLTAGEETGCDGAKRLAELDWSMHRVGAMIVGEPTGNQCAIGHKGALWIDAQSFGRTAHGAMPELGENAIYHAADAVQRLRTFDFRTPGDPLLGKPSFNVGTISGGLNVNSVPDRASFSIDVRTVGGLDHATLLDDLGVYLGNKVTLRARVDVPPLLNAMDNAWLRQARDIVATVSGVSTNQTTVAYFSDGPVLRGLFGDVPAAIIGPGEPSCAHQTDEWVSVERILQCTEIYERLLSEWYAPDV</sequence>
<dbReference type="InterPro" id="IPR001261">
    <property type="entry name" value="ArgE/DapE_CS"/>
</dbReference>
<comment type="similarity">
    <text evidence="2">Belongs to the peptidase M20A family.</text>
</comment>
<protein>
    <submittedName>
        <fullName evidence="7">Acetylornithine deacetylase ArgE</fullName>
    </submittedName>
</protein>
<dbReference type="SUPFAM" id="SSF53187">
    <property type="entry name" value="Zn-dependent exopeptidases"/>
    <property type="match status" value="1"/>
</dbReference>
<dbReference type="CDD" id="cd08659">
    <property type="entry name" value="M20_ArgE_DapE-like"/>
    <property type="match status" value="1"/>
</dbReference>
<dbReference type="PROSITE" id="PS00759">
    <property type="entry name" value="ARGE_DAPE_CPG2_2"/>
    <property type="match status" value="1"/>
</dbReference>
<dbReference type="GO" id="GO:0016787">
    <property type="term" value="F:hydrolase activity"/>
    <property type="evidence" value="ECO:0007669"/>
    <property type="project" value="UniProtKB-KW"/>
</dbReference>
<evidence type="ECO:0000313" key="7">
    <source>
        <dbReference type="EMBL" id="PMS15462.1"/>
    </source>
</evidence>
<proteinExistence type="inferred from homology"/>
<dbReference type="SUPFAM" id="SSF55031">
    <property type="entry name" value="Bacterial exopeptidase dimerisation domain"/>
    <property type="match status" value="1"/>
</dbReference>
<keyword evidence="3" id="KW-0479">Metal-binding</keyword>
<name>A0A2N7VE81_9BURK</name>
<evidence type="ECO:0000256" key="1">
    <source>
        <dbReference type="ARBA" id="ARBA00001947"/>
    </source>
</evidence>
<evidence type="ECO:0000256" key="3">
    <source>
        <dbReference type="ARBA" id="ARBA00022723"/>
    </source>
</evidence>
<dbReference type="InterPro" id="IPR002933">
    <property type="entry name" value="Peptidase_M20"/>
</dbReference>
<comment type="caution">
    <text evidence="7">The sequence shown here is derived from an EMBL/GenBank/DDBJ whole genome shotgun (WGS) entry which is preliminary data.</text>
</comment>
<feature type="domain" description="Peptidase M20 dimerisation" evidence="6">
    <location>
        <begin position="174"/>
        <end position="270"/>
    </location>
</feature>
<dbReference type="EMBL" id="PNYA01000031">
    <property type="protein sequence ID" value="PMS15462.1"/>
    <property type="molecule type" value="Genomic_DNA"/>
</dbReference>
<dbReference type="InterPro" id="IPR050072">
    <property type="entry name" value="Peptidase_M20A"/>
</dbReference>
<evidence type="ECO:0000256" key="2">
    <source>
        <dbReference type="ARBA" id="ARBA00006247"/>
    </source>
</evidence>
<keyword evidence="4" id="KW-0378">Hydrolase</keyword>
<dbReference type="Pfam" id="PF01546">
    <property type="entry name" value="Peptidase_M20"/>
    <property type="match status" value="1"/>
</dbReference>
<dbReference type="InterPro" id="IPR011650">
    <property type="entry name" value="Peptidase_M20_dimer"/>
</dbReference>
<dbReference type="PANTHER" id="PTHR43808">
    <property type="entry name" value="ACETYLORNITHINE DEACETYLASE"/>
    <property type="match status" value="1"/>
</dbReference>
<dbReference type="GO" id="GO:0046872">
    <property type="term" value="F:metal ion binding"/>
    <property type="evidence" value="ECO:0007669"/>
    <property type="project" value="UniProtKB-KW"/>
</dbReference>
<dbReference type="Pfam" id="PF07687">
    <property type="entry name" value="M20_dimer"/>
    <property type="match status" value="1"/>
</dbReference>
<dbReference type="InterPro" id="IPR036264">
    <property type="entry name" value="Bact_exopeptidase_dim_dom"/>
</dbReference>
<gene>
    <name evidence="7" type="ORF">C0Z18_26855</name>
</gene>
<dbReference type="Proteomes" id="UP000235616">
    <property type="component" value="Unassembled WGS sequence"/>
</dbReference>
<evidence type="ECO:0000256" key="4">
    <source>
        <dbReference type="ARBA" id="ARBA00022801"/>
    </source>
</evidence>
<dbReference type="RefSeq" id="WP_102648478.1">
    <property type="nucleotide sequence ID" value="NZ_PNYA01000031.1"/>
</dbReference>
<dbReference type="AlphaFoldDB" id="A0A2N7VE81"/>
<comment type="cofactor">
    <cofactor evidence="1">
        <name>Zn(2+)</name>
        <dbReference type="ChEBI" id="CHEBI:29105"/>
    </cofactor>
</comment>
<dbReference type="OrthoDB" id="7055905at2"/>
<reference evidence="7 8" key="1">
    <citation type="submission" date="2018-01" db="EMBL/GenBank/DDBJ databases">
        <title>Whole genome analyses suggest that Burkholderia sensu lato contains two further novel genera in the rhizoxinica-symbiotica group Mycetohabitans gen. nov., and Trinickia gen. nov.: implications for the evolution of diazotrophy and nodulation in the Burkholderiaceae.</title>
        <authorList>
            <person name="Estrada-de los Santos P."/>
            <person name="Palmer M."/>
            <person name="Chavez-Ramirez B."/>
            <person name="Beukes C."/>
            <person name="Steenkamp E.T."/>
            <person name="Hirsch A.M."/>
            <person name="Manyaka P."/>
            <person name="Maluk M."/>
            <person name="Lafos M."/>
            <person name="Crook M."/>
            <person name="Gross E."/>
            <person name="Simon M.F."/>
            <person name="Bueno dos Reis Junior F."/>
            <person name="Poole P.S."/>
            <person name="Venter S.N."/>
            <person name="James E.K."/>
        </authorList>
    </citation>
    <scope>NUCLEOTIDE SEQUENCE [LARGE SCALE GENOMIC DNA]</scope>
    <source>
        <strain evidence="7 8">GIMN1.004</strain>
    </source>
</reference>
<keyword evidence="5" id="KW-0862">Zinc</keyword>